<evidence type="ECO:0000313" key="1">
    <source>
        <dbReference type="EMBL" id="ELN6933140.1"/>
    </source>
</evidence>
<sequence>MAKRILFGVVLLQIGVALSSEGLYRSLAELTAFLILSALFVLHRQQTLGSNGITQSTES</sequence>
<gene>
    <name evidence="2" type="ORF">EA26_05480</name>
    <name evidence="1" type="ORF">RZY48_002559</name>
</gene>
<organism evidence="2 3">
    <name type="scientific">Vibrio navarrensis</name>
    <dbReference type="NCBI Taxonomy" id="29495"/>
    <lineage>
        <taxon>Bacteria</taxon>
        <taxon>Pseudomonadati</taxon>
        <taxon>Pseudomonadota</taxon>
        <taxon>Gammaproteobacteria</taxon>
        <taxon>Vibrionales</taxon>
        <taxon>Vibrionaceae</taxon>
        <taxon>Vibrio</taxon>
    </lineage>
</organism>
<keyword evidence="3" id="KW-1185">Reference proteome</keyword>
<reference evidence="2 3" key="1">
    <citation type="submission" date="2014-04" db="EMBL/GenBank/DDBJ databases">
        <title>Genome sequencing of Vibrio navarrensis strains.</title>
        <authorList>
            <person name="Gladney L.M."/>
            <person name="Katz L.S."/>
            <person name="Marino-Ramirez L."/>
            <person name="Jordan I.K."/>
        </authorList>
    </citation>
    <scope>NUCLEOTIDE SEQUENCE [LARGE SCALE GENOMIC DNA]</scope>
    <source>
        <strain evidence="2 3">ATCC 51183</strain>
    </source>
</reference>
<dbReference type="EMBL" id="JMCG01000001">
    <property type="protein sequence ID" value="KGK10781.1"/>
    <property type="molecule type" value="Genomic_DNA"/>
</dbReference>
<dbReference type="STRING" id="29495.EA26_05480"/>
<keyword evidence="2" id="KW-0436">Ligase</keyword>
<accession>A0A099MI05</accession>
<dbReference type="Proteomes" id="UP001253463">
    <property type="component" value="Unassembled WGS sequence"/>
</dbReference>
<dbReference type="EMBL" id="ABNSCA010000005">
    <property type="protein sequence ID" value="ELN6933140.1"/>
    <property type="molecule type" value="Genomic_DNA"/>
</dbReference>
<proteinExistence type="predicted"/>
<evidence type="ECO:0000313" key="3">
    <source>
        <dbReference type="Proteomes" id="UP000029994"/>
    </source>
</evidence>
<dbReference type="Proteomes" id="UP000029994">
    <property type="component" value="Unassembled WGS sequence"/>
</dbReference>
<comment type="caution">
    <text evidence="2">The sequence shown here is derived from an EMBL/GenBank/DDBJ whole genome shotgun (WGS) entry which is preliminary data.</text>
</comment>
<dbReference type="AlphaFoldDB" id="A0A099MI05"/>
<dbReference type="GeneID" id="43682650"/>
<dbReference type="RefSeq" id="WP_039425011.1">
    <property type="nucleotide sequence ID" value="NZ_CP046791.1"/>
</dbReference>
<protein>
    <submittedName>
        <fullName evidence="2">O-succinylbenzoic acid--CoA ligase</fullName>
    </submittedName>
</protein>
<dbReference type="eggNOG" id="ENOG5031NTQ">
    <property type="taxonomic scope" value="Bacteria"/>
</dbReference>
<evidence type="ECO:0000313" key="2">
    <source>
        <dbReference type="EMBL" id="KGK10781.1"/>
    </source>
</evidence>
<reference evidence="1" key="2">
    <citation type="submission" date="2023-10" db="EMBL/GenBank/DDBJ databases">
        <authorList>
            <consortium name="PulseNet: The National Subtyping Network for Foodborne Disease Surveillance"/>
        </authorList>
    </citation>
    <scope>NUCLEOTIDE SEQUENCE</scope>
    <source>
        <strain evidence="1">PNUSAV004886</strain>
    </source>
</reference>
<name>A0A099MI05_9VIBR</name>
<dbReference type="GO" id="GO:0016874">
    <property type="term" value="F:ligase activity"/>
    <property type="evidence" value="ECO:0007669"/>
    <property type="project" value="UniProtKB-KW"/>
</dbReference>